<dbReference type="EMBL" id="CAJMWT010002044">
    <property type="protein sequence ID" value="CAE6430670.1"/>
    <property type="molecule type" value="Genomic_DNA"/>
</dbReference>
<name>A0A8H3ANH1_9AGAM</name>
<comment type="caution">
    <text evidence="2">The sequence shown here is derived from an EMBL/GenBank/DDBJ whole genome shotgun (WGS) entry which is preliminary data.</text>
</comment>
<dbReference type="AlphaFoldDB" id="A0A8H3ANH1"/>
<reference evidence="2" key="1">
    <citation type="submission" date="2021-01" db="EMBL/GenBank/DDBJ databases">
        <authorList>
            <person name="Kaushik A."/>
        </authorList>
    </citation>
    <scope>NUCLEOTIDE SEQUENCE</scope>
    <source>
        <strain evidence="2">AG2-2IIIB</strain>
    </source>
</reference>
<sequence length="144" mass="15409">CEAGRGSKCLDKHGKPLGFDLEKVLTLDDSPATYTFHRKVVKDCATNIVWGVNFSDQLDAAKDGEDGEDGEDNEDKDNNDDGDDDGDVEPTRPNSKRGSGNPNCNIPGFKQPQGKKLGVNPAAGPAQQKALARAKAKGKDKARK</sequence>
<organism evidence="2 3">
    <name type="scientific">Rhizoctonia solani</name>
    <dbReference type="NCBI Taxonomy" id="456999"/>
    <lineage>
        <taxon>Eukaryota</taxon>
        <taxon>Fungi</taxon>
        <taxon>Dikarya</taxon>
        <taxon>Basidiomycota</taxon>
        <taxon>Agaricomycotina</taxon>
        <taxon>Agaricomycetes</taxon>
        <taxon>Cantharellales</taxon>
        <taxon>Ceratobasidiaceae</taxon>
        <taxon>Rhizoctonia</taxon>
    </lineage>
</organism>
<evidence type="ECO:0000256" key="1">
    <source>
        <dbReference type="SAM" id="MobiDB-lite"/>
    </source>
</evidence>
<dbReference type="Proteomes" id="UP000663843">
    <property type="component" value="Unassembled WGS sequence"/>
</dbReference>
<feature type="compositionally biased region" description="Basic residues" evidence="1">
    <location>
        <begin position="132"/>
        <end position="144"/>
    </location>
</feature>
<feature type="compositionally biased region" description="Acidic residues" evidence="1">
    <location>
        <begin position="65"/>
        <end position="88"/>
    </location>
</feature>
<protein>
    <submittedName>
        <fullName evidence="2">Uncharacterized protein</fullName>
    </submittedName>
</protein>
<evidence type="ECO:0000313" key="3">
    <source>
        <dbReference type="Proteomes" id="UP000663843"/>
    </source>
</evidence>
<evidence type="ECO:0000313" key="2">
    <source>
        <dbReference type="EMBL" id="CAE6430670.1"/>
    </source>
</evidence>
<proteinExistence type="predicted"/>
<accession>A0A8H3ANH1</accession>
<feature type="compositionally biased region" description="Polar residues" evidence="1">
    <location>
        <begin position="92"/>
        <end position="104"/>
    </location>
</feature>
<gene>
    <name evidence="2" type="ORF">RDB_LOCUS63806</name>
</gene>
<feature type="region of interest" description="Disordered" evidence="1">
    <location>
        <begin position="55"/>
        <end position="144"/>
    </location>
</feature>
<feature type="non-terminal residue" evidence="2">
    <location>
        <position position="1"/>
    </location>
</feature>